<dbReference type="EMBL" id="LDUG01000036">
    <property type="protein sequence ID" value="KVW94316.1"/>
    <property type="molecule type" value="Genomic_DNA"/>
</dbReference>
<dbReference type="PATRIC" id="fig|36861.3.peg.2410"/>
<dbReference type="AlphaFoldDB" id="A0A106BKU0"/>
<accession>A0A106BKU0</accession>
<dbReference type="InterPro" id="IPR015422">
    <property type="entry name" value="PyrdxlP-dep_Trfase_small"/>
</dbReference>
<dbReference type="GO" id="GO:0030170">
    <property type="term" value="F:pyridoxal phosphate binding"/>
    <property type="evidence" value="ECO:0007669"/>
    <property type="project" value="InterPro"/>
</dbReference>
<dbReference type="PANTHER" id="PTHR43643:SF3">
    <property type="entry name" value="HISTIDINOL-PHOSPHATE AMINOTRANSFERASE"/>
    <property type="match status" value="1"/>
</dbReference>
<dbReference type="Pfam" id="PF00155">
    <property type="entry name" value="Aminotran_1_2"/>
    <property type="match status" value="1"/>
</dbReference>
<dbReference type="EC" id="2.6.1.9" evidence="9"/>
<dbReference type="InterPro" id="IPR050106">
    <property type="entry name" value="HistidinolP_aminotransfase"/>
</dbReference>
<dbReference type="InterPro" id="IPR015424">
    <property type="entry name" value="PyrdxlP-dep_Trfase"/>
</dbReference>
<dbReference type="HAMAP" id="MF_01023">
    <property type="entry name" value="HisC_aminotrans_2"/>
    <property type="match status" value="1"/>
</dbReference>
<keyword evidence="7 9" id="KW-0663">Pyridoxal phosphate</keyword>
<comment type="similarity">
    <text evidence="3 9">Belongs to the class-II pyridoxal-phosphate-dependent aminotransferase family. Histidinol-phosphate aminotransferase subfamily.</text>
</comment>
<protein>
    <recommendedName>
        <fullName evidence="9">Histidinol-phosphate aminotransferase</fullName>
        <ecNumber evidence="9">2.6.1.9</ecNumber>
    </recommendedName>
    <alternativeName>
        <fullName evidence="9">Imidazole acetol-phosphate transaminase</fullName>
    </alternativeName>
</protein>
<comment type="pathway">
    <text evidence="2 9">Amino-acid biosynthesis; L-histidine biosynthesis; L-histidine from 5-phospho-alpha-D-ribose 1-diphosphate: step 7/9.</text>
</comment>
<evidence type="ECO:0000256" key="1">
    <source>
        <dbReference type="ARBA" id="ARBA00001933"/>
    </source>
</evidence>
<keyword evidence="9" id="KW-0368">Histidine biosynthesis</keyword>
<evidence type="ECO:0000256" key="7">
    <source>
        <dbReference type="ARBA" id="ARBA00022898"/>
    </source>
</evidence>
<dbReference type="InterPro" id="IPR004839">
    <property type="entry name" value="Aminotransferase_I/II_large"/>
</dbReference>
<dbReference type="CDD" id="cd00609">
    <property type="entry name" value="AAT_like"/>
    <property type="match status" value="1"/>
</dbReference>
<dbReference type="Gene3D" id="3.90.1150.10">
    <property type="entry name" value="Aspartate Aminotransferase, domain 1"/>
    <property type="match status" value="1"/>
</dbReference>
<evidence type="ECO:0000256" key="3">
    <source>
        <dbReference type="ARBA" id="ARBA00007970"/>
    </source>
</evidence>
<proteinExistence type="inferred from homology"/>
<dbReference type="OrthoDB" id="9813612at2"/>
<evidence type="ECO:0000256" key="5">
    <source>
        <dbReference type="ARBA" id="ARBA00022576"/>
    </source>
</evidence>
<dbReference type="GO" id="GO:0004400">
    <property type="term" value="F:histidinol-phosphate transaminase activity"/>
    <property type="evidence" value="ECO:0007669"/>
    <property type="project" value="UniProtKB-UniRule"/>
</dbReference>
<dbReference type="Gene3D" id="3.40.640.10">
    <property type="entry name" value="Type I PLP-dependent aspartate aminotransferase-like (Major domain)"/>
    <property type="match status" value="1"/>
</dbReference>
<dbReference type="InterPro" id="IPR015421">
    <property type="entry name" value="PyrdxlP-dep_Trfase_major"/>
</dbReference>
<evidence type="ECO:0000256" key="4">
    <source>
        <dbReference type="ARBA" id="ARBA00011738"/>
    </source>
</evidence>
<keyword evidence="12" id="KW-1185">Reference proteome</keyword>
<evidence type="ECO:0000313" key="12">
    <source>
        <dbReference type="Proteomes" id="UP000064243"/>
    </source>
</evidence>
<keyword evidence="5 9" id="KW-0032">Aminotransferase</keyword>
<evidence type="ECO:0000256" key="6">
    <source>
        <dbReference type="ARBA" id="ARBA00022679"/>
    </source>
</evidence>
<dbReference type="Proteomes" id="UP000064243">
    <property type="component" value="Unassembled WGS sequence"/>
</dbReference>
<comment type="subunit">
    <text evidence="4 9">Homodimer.</text>
</comment>
<comment type="catalytic activity">
    <reaction evidence="8 9">
        <text>L-histidinol phosphate + 2-oxoglutarate = 3-(imidazol-4-yl)-2-oxopropyl phosphate + L-glutamate</text>
        <dbReference type="Rhea" id="RHEA:23744"/>
        <dbReference type="ChEBI" id="CHEBI:16810"/>
        <dbReference type="ChEBI" id="CHEBI:29985"/>
        <dbReference type="ChEBI" id="CHEBI:57766"/>
        <dbReference type="ChEBI" id="CHEBI:57980"/>
        <dbReference type="EC" id="2.6.1.9"/>
    </reaction>
</comment>
<dbReference type="GO" id="GO:0000105">
    <property type="term" value="P:L-histidine biosynthetic process"/>
    <property type="evidence" value="ECO:0007669"/>
    <property type="project" value="UniProtKB-UniRule"/>
</dbReference>
<dbReference type="NCBIfam" id="TIGR01141">
    <property type="entry name" value="hisC"/>
    <property type="match status" value="1"/>
</dbReference>
<evidence type="ECO:0000259" key="10">
    <source>
        <dbReference type="Pfam" id="PF00155"/>
    </source>
</evidence>
<feature type="domain" description="Aminotransferase class I/classII large" evidence="10">
    <location>
        <begin position="36"/>
        <end position="355"/>
    </location>
</feature>
<evidence type="ECO:0000256" key="9">
    <source>
        <dbReference type="HAMAP-Rule" id="MF_01023"/>
    </source>
</evidence>
<comment type="cofactor">
    <cofactor evidence="1 9">
        <name>pyridoxal 5'-phosphate</name>
        <dbReference type="ChEBI" id="CHEBI:597326"/>
    </cofactor>
</comment>
<dbReference type="STRING" id="1123392.GCA_000376425_00399"/>
<comment type="caution">
    <text evidence="11">The sequence shown here is derived from an EMBL/GenBank/DDBJ whole genome shotgun (WGS) entry which is preliminary data.</text>
</comment>
<dbReference type="SUPFAM" id="SSF53383">
    <property type="entry name" value="PLP-dependent transferases"/>
    <property type="match status" value="1"/>
</dbReference>
<name>A0A106BKU0_THIDE</name>
<reference evidence="11 12" key="1">
    <citation type="journal article" date="2015" name="Appl. Environ. Microbiol.">
        <title>Aerobic and Anaerobic Thiosulfate Oxidation by a Cold-Adapted, Subglacial Chemoautotroph.</title>
        <authorList>
            <person name="Harrold Z.R."/>
            <person name="Skidmore M.L."/>
            <person name="Hamilton T.L."/>
            <person name="Desch L."/>
            <person name="Amada K."/>
            <person name="van Gelder W."/>
            <person name="Glover K."/>
            <person name="Roden E.E."/>
            <person name="Boyd E.S."/>
        </authorList>
    </citation>
    <scope>NUCLEOTIDE SEQUENCE [LARGE SCALE GENOMIC DNA]</scope>
    <source>
        <strain evidence="11 12">RG</strain>
    </source>
</reference>
<sequence length="364" mass="38656">MSCCDFAPSYVRGIAPYQPGKPISELARELGLNEADIVKLASNENPLGPSPLALAAAQDALVDMALYPDGAGFALKAKLSEKLGVAPGQIVLGNGSNDVLDMAARTFLARCTSSVYAQHAFAVYPIATQTVGAQGIAVAAKDYGHDLAAMRAAIRDDTRVLWIANPNNPTGTFLPWAEIEAFLETVPPQVLVVLDEAYGEYLPHSDRLDTVAWLARFPNLLITRTFSKAYGLAGLRVGYGVGHPDVIDLLNRVRHPFNVNLPALAAAEAALDDAEFLARSYALNAAGMAQLVAGLADLNIETVPSKGNFLLAKVGDAARINAELLKRGVIVRPVANYGLPEFLRVSVGLAGQNLRFLDALKACP</sequence>
<dbReference type="UniPathway" id="UPA00031">
    <property type="reaction ID" value="UER00012"/>
</dbReference>
<dbReference type="InterPro" id="IPR005861">
    <property type="entry name" value="HisP_aminotrans"/>
</dbReference>
<evidence type="ECO:0000256" key="2">
    <source>
        <dbReference type="ARBA" id="ARBA00005011"/>
    </source>
</evidence>
<gene>
    <name evidence="9" type="primary">hisC</name>
    <name evidence="11" type="ORF">ABW22_13110</name>
</gene>
<dbReference type="PANTHER" id="PTHR43643">
    <property type="entry name" value="HISTIDINOL-PHOSPHATE AMINOTRANSFERASE 2"/>
    <property type="match status" value="1"/>
</dbReference>
<dbReference type="PROSITE" id="PS00599">
    <property type="entry name" value="AA_TRANSFER_CLASS_2"/>
    <property type="match status" value="1"/>
</dbReference>
<keyword evidence="6 9" id="KW-0808">Transferase</keyword>
<evidence type="ECO:0000313" key="11">
    <source>
        <dbReference type="EMBL" id="KVW94316.1"/>
    </source>
</evidence>
<feature type="modified residue" description="N6-(pyridoxal phosphate)lysine" evidence="9">
    <location>
        <position position="228"/>
    </location>
</feature>
<dbReference type="InterPro" id="IPR001917">
    <property type="entry name" value="Aminotrans_II_pyridoxalP_BS"/>
</dbReference>
<organism evidence="11 12">
    <name type="scientific">Thiobacillus denitrificans</name>
    <dbReference type="NCBI Taxonomy" id="36861"/>
    <lineage>
        <taxon>Bacteria</taxon>
        <taxon>Pseudomonadati</taxon>
        <taxon>Pseudomonadota</taxon>
        <taxon>Betaproteobacteria</taxon>
        <taxon>Nitrosomonadales</taxon>
        <taxon>Thiobacillaceae</taxon>
        <taxon>Thiobacillus</taxon>
    </lineage>
</organism>
<evidence type="ECO:0000256" key="8">
    <source>
        <dbReference type="ARBA" id="ARBA00047481"/>
    </source>
</evidence>
<dbReference type="RefSeq" id="WP_059757461.1">
    <property type="nucleotide sequence ID" value="NZ_LDUG01000036.1"/>
</dbReference>
<keyword evidence="9" id="KW-0028">Amino-acid biosynthesis</keyword>